<sequence>MRHRCKLVALRSGLKAQVHSVLAKQGVRVAMSDLFGVGGQQLLDDLQLDAPFSARLLSLRRLIDAVALEIDIAAKRTAAQLKDPSGLPGDPGVARRWGGARRGVRGRDVIRFARPQQLCSWAGMTPKRRESDTKVHRGPITKQGNTLVWWAAVEAVQRVHSGPIARTRTRIGERRGNNIAKVAGARELLTLVFYGLRDRHIRCLAQAA</sequence>
<dbReference type="Proteomes" id="UP001500620">
    <property type="component" value="Unassembled WGS sequence"/>
</dbReference>
<keyword evidence="3" id="KW-1185">Reference proteome</keyword>
<evidence type="ECO:0000313" key="3">
    <source>
        <dbReference type="Proteomes" id="UP001500620"/>
    </source>
</evidence>
<comment type="caution">
    <text evidence="2">The sequence shown here is derived from an EMBL/GenBank/DDBJ whole genome shotgun (WGS) entry which is preliminary data.</text>
</comment>
<evidence type="ECO:0000313" key="2">
    <source>
        <dbReference type="EMBL" id="GAA4262264.1"/>
    </source>
</evidence>
<reference evidence="3" key="1">
    <citation type="journal article" date="2019" name="Int. J. Syst. Evol. Microbiol.">
        <title>The Global Catalogue of Microorganisms (GCM) 10K type strain sequencing project: providing services to taxonomists for standard genome sequencing and annotation.</title>
        <authorList>
            <consortium name="The Broad Institute Genomics Platform"/>
            <consortium name="The Broad Institute Genome Sequencing Center for Infectious Disease"/>
            <person name="Wu L."/>
            <person name="Ma J."/>
        </authorList>
    </citation>
    <scope>NUCLEOTIDE SEQUENCE [LARGE SCALE GENOMIC DNA]</scope>
    <source>
        <strain evidence="3">JCM 17441</strain>
    </source>
</reference>
<gene>
    <name evidence="2" type="ORF">GCM10022255_098260</name>
</gene>
<dbReference type="InterPro" id="IPR003346">
    <property type="entry name" value="Transposase_20"/>
</dbReference>
<accession>A0ABP8DR96</accession>
<name>A0ABP8DR96_9ACTN</name>
<proteinExistence type="predicted"/>
<evidence type="ECO:0000259" key="1">
    <source>
        <dbReference type="Pfam" id="PF02371"/>
    </source>
</evidence>
<feature type="domain" description="Transposase IS116/IS110/IS902 C-terminal" evidence="1">
    <location>
        <begin position="108"/>
        <end position="160"/>
    </location>
</feature>
<dbReference type="EMBL" id="BAABAT010000051">
    <property type="protein sequence ID" value="GAA4262264.1"/>
    <property type="molecule type" value="Genomic_DNA"/>
</dbReference>
<organism evidence="2 3">
    <name type="scientific">Dactylosporangium darangshiense</name>
    <dbReference type="NCBI Taxonomy" id="579108"/>
    <lineage>
        <taxon>Bacteria</taxon>
        <taxon>Bacillati</taxon>
        <taxon>Actinomycetota</taxon>
        <taxon>Actinomycetes</taxon>
        <taxon>Micromonosporales</taxon>
        <taxon>Micromonosporaceae</taxon>
        <taxon>Dactylosporangium</taxon>
    </lineage>
</organism>
<protein>
    <recommendedName>
        <fullName evidence="1">Transposase IS116/IS110/IS902 C-terminal domain-containing protein</fullName>
    </recommendedName>
</protein>
<dbReference type="Pfam" id="PF02371">
    <property type="entry name" value="Transposase_20"/>
    <property type="match status" value="1"/>
</dbReference>